<feature type="transmembrane region" description="Helical" evidence="1">
    <location>
        <begin position="41"/>
        <end position="65"/>
    </location>
</feature>
<reference evidence="3" key="1">
    <citation type="submission" date="2022-11" db="UniProtKB">
        <authorList>
            <consortium name="WormBaseParasite"/>
        </authorList>
    </citation>
    <scope>IDENTIFICATION</scope>
</reference>
<evidence type="ECO:0000313" key="2">
    <source>
        <dbReference type="Proteomes" id="UP000887540"/>
    </source>
</evidence>
<keyword evidence="1" id="KW-0472">Membrane</keyword>
<keyword evidence="2" id="KW-1185">Reference proteome</keyword>
<dbReference type="Proteomes" id="UP000887540">
    <property type="component" value="Unplaced"/>
</dbReference>
<protein>
    <submittedName>
        <fullName evidence="3">Uncharacterized protein</fullName>
    </submittedName>
</protein>
<keyword evidence="1" id="KW-0812">Transmembrane</keyword>
<keyword evidence="1" id="KW-1133">Transmembrane helix</keyword>
<dbReference type="AlphaFoldDB" id="A0A914C323"/>
<organism evidence="2 3">
    <name type="scientific">Acrobeloides nanus</name>
    <dbReference type="NCBI Taxonomy" id="290746"/>
    <lineage>
        <taxon>Eukaryota</taxon>
        <taxon>Metazoa</taxon>
        <taxon>Ecdysozoa</taxon>
        <taxon>Nematoda</taxon>
        <taxon>Chromadorea</taxon>
        <taxon>Rhabditida</taxon>
        <taxon>Tylenchina</taxon>
        <taxon>Cephalobomorpha</taxon>
        <taxon>Cephaloboidea</taxon>
        <taxon>Cephalobidae</taxon>
        <taxon>Acrobeloides</taxon>
    </lineage>
</organism>
<evidence type="ECO:0000256" key="1">
    <source>
        <dbReference type="SAM" id="Phobius"/>
    </source>
</evidence>
<dbReference type="WBParaSite" id="ACRNAN_Path_171.g608.t1">
    <property type="protein sequence ID" value="ACRNAN_Path_171.g608.t1"/>
    <property type="gene ID" value="ACRNAN_Path_171.g608"/>
</dbReference>
<sequence>MSRKHGAYHFEEESQNSLLKPDSSNQYTRIRTYIFKREIDLFPIIIGLLLGILLTLCFTAIIGFFHHAQTLETIGSLEEEKNSAIQNLTDDTEYRIKVLSSDIFTFSNDLQNLYDSIKNHTSPGGELASAKEYLEHIEQIGVKLEECQLIGDELMECKNKTRNNFKKYNLSEIEQNIRLVAGNYTPEIGRWIEEQINLHTTDDGTSRDKAQICKSLSEKFKLNDGGYWTCFFSHFYAFYYRGFYMTVTFKDDKDMMIIYKNP</sequence>
<evidence type="ECO:0000313" key="3">
    <source>
        <dbReference type="WBParaSite" id="ACRNAN_Path_171.g608.t1"/>
    </source>
</evidence>
<name>A0A914C323_9BILA</name>
<accession>A0A914C323</accession>
<proteinExistence type="predicted"/>